<dbReference type="NCBIfam" id="TIGR02350">
    <property type="entry name" value="prok_dnaK"/>
    <property type="match status" value="1"/>
</dbReference>
<keyword evidence="9" id="KW-0175">Coiled coil</keyword>
<feature type="modified residue" description="Phosphothreonine; by autocatalysis" evidence="7">
    <location>
        <position position="197"/>
    </location>
</feature>
<reference evidence="11 12" key="1">
    <citation type="submission" date="2020-10" db="EMBL/GenBank/DDBJ databases">
        <authorList>
            <person name="Castelo-Branco R."/>
            <person name="Eusebio N."/>
            <person name="Adriana R."/>
            <person name="Vieira A."/>
            <person name="Brugerolle De Fraissinette N."/>
            <person name="Rezende De Castro R."/>
            <person name="Schneider M.P."/>
            <person name="Vasconcelos V."/>
            <person name="Leao P.N."/>
        </authorList>
    </citation>
    <scope>NUCLEOTIDE SEQUENCE [LARGE SCALE GENOMIC DNA]</scope>
    <source>
        <strain evidence="11 12">LEGE 00250</strain>
    </source>
</reference>
<dbReference type="InterPro" id="IPR029047">
    <property type="entry name" value="HSP70_peptide-bd_sf"/>
</dbReference>
<dbReference type="InterPro" id="IPR018181">
    <property type="entry name" value="Heat_shock_70_CS"/>
</dbReference>
<keyword evidence="6 7" id="KW-0143">Chaperone</keyword>
<dbReference type="Gene3D" id="3.90.640.10">
    <property type="entry name" value="Actin, Chain A, domain 4"/>
    <property type="match status" value="1"/>
</dbReference>
<dbReference type="PROSITE" id="PS00329">
    <property type="entry name" value="HSP70_2"/>
    <property type="match status" value="1"/>
</dbReference>
<dbReference type="PROSITE" id="PS00297">
    <property type="entry name" value="HSP70_1"/>
    <property type="match status" value="1"/>
</dbReference>
<keyword evidence="12" id="KW-1185">Reference proteome</keyword>
<organism evidence="11 12">
    <name type="scientific">Sphaerospermopsis aphanizomenoides LEGE 00250</name>
    <dbReference type="NCBI Taxonomy" id="2777972"/>
    <lineage>
        <taxon>Bacteria</taxon>
        <taxon>Bacillati</taxon>
        <taxon>Cyanobacteriota</taxon>
        <taxon>Cyanophyceae</taxon>
        <taxon>Nostocales</taxon>
        <taxon>Aphanizomenonaceae</taxon>
        <taxon>Sphaerospermopsis</taxon>
        <taxon>Sphaerospermopsis aphanizomenoides</taxon>
    </lineage>
</organism>
<evidence type="ECO:0000256" key="1">
    <source>
        <dbReference type="ARBA" id="ARBA00007381"/>
    </source>
</evidence>
<dbReference type="NCBIfam" id="NF009947">
    <property type="entry name" value="PRK13411.1"/>
    <property type="match status" value="1"/>
</dbReference>
<evidence type="ECO:0000256" key="2">
    <source>
        <dbReference type="ARBA" id="ARBA00022553"/>
    </source>
</evidence>
<dbReference type="SUPFAM" id="SSF100920">
    <property type="entry name" value="Heat shock protein 70kD (HSP70), peptide-binding domain"/>
    <property type="match status" value="1"/>
</dbReference>
<sequence>MGKVIGIDLGTTNSCLAVMEGGQPIVIANSEGGRTTPSIVGFGKSGDLLVGQLAKRQSITNAENTVYSIKRFIGRRWDDAESESDRVPYKCVKGRDNTIDVEIRGRNYTPQEISAMILQKLKQEAENFLGEEVTQAVITVPAYFTDAQRQATKDAGTIAGLEVMRIINEPTAAALAFGLEKQDQEQLILVFDLGGGTFDVSILQLGDGVFEVKATGGNNQLGGDDFDNCIVLWMLEKFQQQENIDISQDKMALQRLREAAEKAKIELSSMLNTSINLPFITADDKGPKHLEMELSRAKFEELTAKLIEATIEPMIQALKDADLKPEDIDRIILVGGSTRIPAVQNAVIKFYNGKTPDRSVNPDEAVALGAAVQAGVLGGEVDKLLLLDVIPLSLGLETLGEVFTKIIERNTTIPTSKSQVFSTAVDGQNSVEIHVLQGERALAKDNKSLGKFLLAGIPPAPRGVPQIEVSFDIDVNGILKVSAQDKGTGREQSIRITNTGGLSQVEVEQMRKQAELYAEEDRQRKELIEFKNQADNLLFSFKSTLKDNGEFISQEMKAMADEKLEKLQEVMSDPNVSLSVFKSILEEFQQTLFAIGADVYKRVSSPVNSPSSEGGNEEEEDLSDISLTLVEESSTTATSIPQFNFDFDEDNTAISDYEAID</sequence>
<evidence type="ECO:0000256" key="9">
    <source>
        <dbReference type="SAM" id="Coils"/>
    </source>
</evidence>
<keyword evidence="5 7" id="KW-0346">Stress response</keyword>
<protein>
    <recommendedName>
        <fullName evidence="7">Chaperone protein DnaK</fullName>
    </recommendedName>
    <alternativeName>
        <fullName evidence="7">HSP70</fullName>
    </alternativeName>
    <alternativeName>
        <fullName evidence="7">Heat shock 70 kDa protein</fullName>
    </alternativeName>
    <alternativeName>
        <fullName evidence="7">Heat shock protein 70</fullName>
    </alternativeName>
</protein>
<evidence type="ECO:0000256" key="4">
    <source>
        <dbReference type="ARBA" id="ARBA00022840"/>
    </source>
</evidence>
<dbReference type="Gene3D" id="2.60.34.10">
    <property type="entry name" value="Substrate Binding Domain Of DNAk, Chain A, domain 1"/>
    <property type="match status" value="1"/>
</dbReference>
<dbReference type="Pfam" id="PF00012">
    <property type="entry name" value="HSP70"/>
    <property type="match status" value="1"/>
</dbReference>
<dbReference type="InterPro" id="IPR013126">
    <property type="entry name" value="Hsp_70_fam"/>
</dbReference>
<keyword evidence="2 7" id="KW-0597">Phosphoprotein</keyword>
<dbReference type="InterPro" id="IPR012725">
    <property type="entry name" value="Chaperone_DnaK"/>
</dbReference>
<proteinExistence type="evidence at transcript level"/>
<dbReference type="Gene3D" id="3.30.420.40">
    <property type="match status" value="2"/>
</dbReference>
<dbReference type="Proteomes" id="UP000606776">
    <property type="component" value="Unassembled WGS sequence"/>
</dbReference>
<dbReference type="PRINTS" id="PR00301">
    <property type="entry name" value="HEATSHOCK70"/>
</dbReference>
<evidence type="ECO:0000256" key="7">
    <source>
        <dbReference type="HAMAP-Rule" id="MF_00332"/>
    </source>
</evidence>
<name>A0ABR9VF28_9CYAN</name>
<comment type="function">
    <text evidence="7">Acts as a chaperone.</text>
</comment>
<evidence type="ECO:0000256" key="3">
    <source>
        <dbReference type="ARBA" id="ARBA00022741"/>
    </source>
</evidence>
<evidence type="ECO:0000313" key="12">
    <source>
        <dbReference type="Proteomes" id="UP000606776"/>
    </source>
</evidence>
<comment type="similarity">
    <text evidence="1 7 8">Belongs to the heat shock protein 70 family.</text>
</comment>
<dbReference type="RefSeq" id="WP_193943091.1">
    <property type="nucleotide sequence ID" value="NZ_JADEWB010000076.1"/>
</dbReference>
<dbReference type="HAMAP" id="MF_00332">
    <property type="entry name" value="DnaK"/>
    <property type="match status" value="1"/>
</dbReference>
<feature type="region of interest" description="Disordered" evidence="10">
    <location>
        <begin position="604"/>
        <end position="624"/>
    </location>
</feature>
<keyword evidence="3 7" id="KW-0547">Nucleotide-binding</keyword>
<dbReference type="InterPro" id="IPR029048">
    <property type="entry name" value="HSP70_C_sf"/>
</dbReference>
<evidence type="ECO:0000256" key="8">
    <source>
        <dbReference type="RuleBase" id="RU003322"/>
    </source>
</evidence>
<dbReference type="NCBIfam" id="NF001413">
    <property type="entry name" value="PRK00290.1"/>
    <property type="match status" value="1"/>
</dbReference>
<dbReference type="InterPro" id="IPR043129">
    <property type="entry name" value="ATPase_NBD"/>
</dbReference>
<comment type="caution">
    <text evidence="11">The sequence shown here is derived from an EMBL/GenBank/DDBJ whole genome shotgun (WGS) entry which is preliminary data.</text>
</comment>
<feature type="coiled-coil region" evidence="9">
    <location>
        <begin position="246"/>
        <end position="273"/>
    </location>
</feature>
<gene>
    <name evidence="7 11" type="primary">dnaK</name>
    <name evidence="11" type="ORF">IQ227_13945</name>
</gene>
<keyword evidence="4 7" id="KW-0067">ATP-binding</keyword>
<evidence type="ECO:0000313" key="11">
    <source>
        <dbReference type="EMBL" id="MBE9237097.1"/>
    </source>
</evidence>
<dbReference type="EMBL" id="JADEWB010000076">
    <property type="protein sequence ID" value="MBE9237097.1"/>
    <property type="molecule type" value="Genomic_DNA"/>
</dbReference>
<evidence type="ECO:0000256" key="6">
    <source>
        <dbReference type="ARBA" id="ARBA00023186"/>
    </source>
</evidence>
<dbReference type="PANTHER" id="PTHR19375">
    <property type="entry name" value="HEAT SHOCK PROTEIN 70KDA"/>
    <property type="match status" value="1"/>
</dbReference>
<evidence type="ECO:0000256" key="10">
    <source>
        <dbReference type="SAM" id="MobiDB-lite"/>
    </source>
</evidence>
<comment type="induction">
    <text evidence="7">By stress conditions e.g. heat shock.</text>
</comment>
<dbReference type="SUPFAM" id="SSF53067">
    <property type="entry name" value="Actin-like ATPase domain"/>
    <property type="match status" value="2"/>
</dbReference>
<dbReference type="CDD" id="cd10234">
    <property type="entry name" value="ASKHA_NBD_HSP70_DnaK-like"/>
    <property type="match status" value="1"/>
</dbReference>
<evidence type="ECO:0000256" key="5">
    <source>
        <dbReference type="ARBA" id="ARBA00023016"/>
    </source>
</evidence>
<accession>A0ABR9VF28</accession>
<dbReference type="Gene3D" id="1.20.1270.10">
    <property type="match status" value="1"/>
</dbReference>